<keyword evidence="2" id="KW-1185">Reference proteome</keyword>
<organism evidence="1 2">
    <name type="scientific">Neiella litorisoli</name>
    <dbReference type="NCBI Taxonomy" id="2771431"/>
    <lineage>
        <taxon>Bacteria</taxon>
        <taxon>Pseudomonadati</taxon>
        <taxon>Pseudomonadota</taxon>
        <taxon>Gammaproteobacteria</taxon>
        <taxon>Alteromonadales</taxon>
        <taxon>Echinimonadaceae</taxon>
        <taxon>Neiella</taxon>
    </lineage>
</organism>
<accession>A0A8J6QK82</accession>
<reference evidence="1" key="1">
    <citation type="submission" date="2020-09" db="EMBL/GenBank/DDBJ databases">
        <title>A novel bacterium of genus Neiella, isolated from South China Sea.</title>
        <authorList>
            <person name="Huang H."/>
            <person name="Mo K."/>
            <person name="Hu Y."/>
        </authorList>
    </citation>
    <scope>NUCLEOTIDE SEQUENCE</scope>
    <source>
        <strain evidence="1">HB171785</strain>
    </source>
</reference>
<dbReference type="AlphaFoldDB" id="A0A8J6QK82"/>
<protein>
    <submittedName>
        <fullName evidence="1">Uncharacterized protein</fullName>
    </submittedName>
</protein>
<dbReference type="EMBL" id="JACXAF010000021">
    <property type="protein sequence ID" value="MBD1390729.1"/>
    <property type="molecule type" value="Genomic_DNA"/>
</dbReference>
<dbReference type="Proteomes" id="UP000638014">
    <property type="component" value="Unassembled WGS sequence"/>
</dbReference>
<evidence type="ECO:0000313" key="2">
    <source>
        <dbReference type="Proteomes" id="UP000638014"/>
    </source>
</evidence>
<name>A0A8J6QK82_9GAMM</name>
<evidence type="ECO:0000313" key="1">
    <source>
        <dbReference type="EMBL" id="MBD1390729.1"/>
    </source>
</evidence>
<proteinExistence type="predicted"/>
<comment type="caution">
    <text evidence="1">The sequence shown here is derived from an EMBL/GenBank/DDBJ whole genome shotgun (WGS) entry which is preliminary data.</text>
</comment>
<gene>
    <name evidence="1" type="ORF">IC617_14960</name>
</gene>
<sequence>MKAGKIRKSIQRFEDYSRDLTSSDMNSFEDRLNLLVSYFKSDSFFQQIDEQLIQNQSVDFDTWYGSNSRGKLSFPTNLDDRLSIMYQLLCRINSKEISYLSFCCEYLVVGTNQIDAHIYAFNEVVSEPLFRELGYRLGDIEDELPSDNSDEVTSSIFQIIHHAENVIQQNIIGDGNTQNASITNTNNELDELFSSLKTEINSLKISQEEIQENIESVIACEDLAKQEKPKKGAVKRLLSTLPQLGSVASIVSAILAVL</sequence>
<dbReference type="RefSeq" id="WP_191145793.1">
    <property type="nucleotide sequence ID" value="NZ_JACXAF010000021.1"/>
</dbReference>